<dbReference type="EMBL" id="JAUPBM010000004">
    <property type="protein sequence ID" value="MDO7019295.1"/>
    <property type="molecule type" value="Genomic_DNA"/>
</dbReference>
<dbReference type="PROSITE" id="PS51257">
    <property type="entry name" value="PROKAR_LIPOPROTEIN"/>
    <property type="match status" value="1"/>
</dbReference>
<dbReference type="Proteomes" id="UP001175147">
    <property type="component" value="Unassembled WGS sequence"/>
</dbReference>
<gene>
    <name evidence="2" type="ORF">Q5M86_00750</name>
</gene>
<feature type="chain" id="PRO_5046942431" evidence="1">
    <location>
        <begin position="26"/>
        <end position="73"/>
    </location>
</feature>
<sequence length="73" mass="7843">MLKRTLPIFIIISILVLSCSSPNNPNDDTSGDSSSTSGFIANGIPTTYDGTWQFYNTDDTGNTPVDVTIQEAL</sequence>
<dbReference type="RefSeq" id="WP_304385089.1">
    <property type="nucleotide sequence ID" value="NZ_JAUPBL010000031.1"/>
</dbReference>
<keyword evidence="1" id="KW-0732">Signal</keyword>
<feature type="signal peptide" evidence="1">
    <location>
        <begin position="1"/>
        <end position="25"/>
    </location>
</feature>
<accession>A0ABT8YWM8</accession>
<proteinExistence type="predicted"/>
<name>A0ABT8YWM8_9SPIR</name>
<comment type="caution">
    <text evidence="2">The sequence shown here is derived from an EMBL/GenBank/DDBJ whole genome shotgun (WGS) entry which is preliminary data.</text>
</comment>
<protein>
    <submittedName>
        <fullName evidence="2">Uncharacterized protein</fullName>
    </submittedName>
</protein>
<keyword evidence="3" id="KW-1185">Reference proteome</keyword>
<evidence type="ECO:0000313" key="2">
    <source>
        <dbReference type="EMBL" id="MDO7019295.1"/>
    </source>
</evidence>
<reference evidence="2" key="1">
    <citation type="submission" date="2023-07" db="EMBL/GenBank/DDBJ databases">
        <title>Mucosal microbiota of week-old chicken and adult hens.</title>
        <authorList>
            <person name="Volf J."/>
            <person name="Karasova D."/>
            <person name="Crhanova M."/>
            <person name="Faldynova M."/>
            <person name="Prikrylova H."/>
            <person name="Zeman M."/>
            <person name="Babak V."/>
            <person name="Rajova J."/>
            <person name="Rychlik I."/>
        </authorList>
    </citation>
    <scope>NUCLEOTIDE SEQUENCE</scope>
    <source>
        <strain evidence="2">ET902</strain>
    </source>
</reference>
<evidence type="ECO:0000256" key="1">
    <source>
        <dbReference type="SAM" id="SignalP"/>
    </source>
</evidence>
<evidence type="ECO:0000313" key="3">
    <source>
        <dbReference type="Proteomes" id="UP001175147"/>
    </source>
</evidence>
<organism evidence="2 3">
    <name type="scientific">Brachyspira innocens</name>
    <dbReference type="NCBI Taxonomy" id="13264"/>
    <lineage>
        <taxon>Bacteria</taxon>
        <taxon>Pseudomonadati</taxon>
        <taxon>Spirochaetota</taxon>
        <taxon>Spirochaetia</taxon>
        <taxon>Brachyspirales</taxon>
        <taxon>Brachyspiraceae</taxon>
        <taxon>Brachyspira</taxon>
    </lineage>
</organism>